<dbReference type="Gene3D" id="3.30.2010.10">
    <property type="entry name" value="Metalloproteases ('zincins'), catalytic domain"/>
    <property type="match status" value="1"/>
</dbReference>
<dbReference type="PANTHER" id="PTHR30399">
    <property type="entry name" value="UNCHARACTERIZED PROTEIN YGJP"/>
    <property type="match status" value="1"/>
</dbReference>
<protein>
    <recommendedName>
        <fullName evidence="1">YgjP-like metallopeptidase domain-containing protein</fullName>
    </recommendedName>
</protein>
<dbReference type="PANTHER" id="PTHR30399:SF1">
    <property type="entry name" value="UTP PYROPHOSPHATASE"/>
    <property type="match status" value="1"/>
</dbReference>
<keyword evidence="3" id="KW-1185">Reference proteome</keyword>
<dbReference type="Pfam" id="PF01863">
    <property type="entry name" value="YgjP-like"/>
    <property type="match status" value="1"/>
</dbReference>
<proteinExistence type="predicted"/>
<reference evidence="2 3" key="1">
    <citation type="submission" date="2020-08" db="EMBL/GenBank/DDBJ databases">
        <title>Genomic Encyclopedia of Type Strains, Phase IV (KMG-IV): sequencing the most valuable type-strain genomes for metagenomic binning, comparative biology and taxonomic classification.</title>
        <authorList>
            <person name="Goeker M."/>
        </authorList>
    </citation>
    <scope>NUCLEOTIDE SEQUENCE [LARGE SCALE GENOMIC DNA]</scope>
    <source>
        <strain evidence="2 3">DSM 17976</strain>
    </source>
</reference>
<feature type="domain" description="YgjP-like metallopeptidase" evidence="1">
    <location>
        <begin position="2"/>
        <end position="198"/>
    </location>
</feature>
<dbReference type="InterPro" id="IPR053136">
    <property type="entry name" value="UTP_pyrophosphatase-like"/>
</dbReference>
<dbReference type="Proteomes" id="UP000541352">
    <property type="component" value="Unassembled WGS sequence"/>
</dbReference>
<accession>A0A7W5ZRC9</accession>
<comment type="caution">
    <text evidence="2">The sequence shown here is derived from an EMBL/GenBank/DDBJ whole genome shotgun (WGS) entry which is preliminary data.</text>
</comment>
<gene>
    <name evidence="2" type="ORF">FHS57_004294</name>
</gene>
<evidence type="ECO:0000313" key="3">
    <source>
        <dbReference type="Proteomes" id="UP000541352"/>
    </source>
</evidence>
<dbReference type="EMBL" id="JACIBY010000010">
    <property type="protein sequence ID" value="MBB3840274.1"/>
    <property type="molecule type" value="Genomic_DNA"/>
</dbReference>
<name>A0A7W5ZRC9_9BACT</name>
<evidence type="ECO:0000313" key="2">
    <source>
        <dbReference type="EMBL" id="MBB3840274.1"/>
    </source>
</evidence>
<organism evidence="2 3">
    <name type="scientific">Runella defluvii</name>
    <dbReference type="NCBI Taxonomy" id="370973"/>
    <lineage>
        <taxon>Bacteria</taxon>
        <taxon>Pseudomonadati</taxon>
        <taxon>Bacteroidota</taxon>
        <taxon>Cytophagia</taxon>
        <taxon>Cytophagales</taxon>
        <taxon>Spirosomataceae</taxon>
        <taxon>Runella</taxon>
    </lineage>
</organism>
<evidence type="ECO:0000259" key="1">
    <source>
        <dbReference type="Pfam" id="PF01863"/>
    </source>
</evidence>
<dbReference type="CDD" id="cd07344">
    <property type="entry name" value="M48_yhfN_like"/>
    <property type="match status" value="1"/>
</dbReference>
<sequence>MIQVIAPLELPLEEISKIVKQKGVWILRQLRFFEQFRPATSPSQHVSGETHRYLGRQYRLKIQVGEVKHIRLVGGFIEINIPENHPSKVESFLNQWYRGKAEIHFQRILIEVMPRFESYQLPTPEIKLRKMPTRWGSCSSKGTIYLNPQLIKASGSCIEYVIIHEICHLIHHNHNKLFYTLLERILPDWKQRKNYLERLMA</sequence>
<dbReference type="AlphaFoldDB" id="A0A7W5ZRC9"/>
<dbReference type="InterPro" id="IPR002725">
    <property type="entry name" value="YgjP-like_metallopeptidase"/>
</dbReference>